<feature type="region of interest" description="Disordered" evidence="1">
    <location>
        <begin position="218"/>
        <end position="315"/>
    </location>
</feature>
<dbReference type="EMBL" id="JAODUP010000005">
    <property type="protein sequence ID" value="KAK2170024.1"/>
    <property type="molecule type" value="Genomic_DNA"/>
</dbReference>
<name>A0AAD9KF37_9ANNE</name>
<dbReference type="InterPro" id="IPR008160">
    <property type="entry name" value="Collagen"/>
</dbReference>
<keyword evidence="2" id="KW-0472">Membrane</keyword>
<feature type="transmembrane region" description="Helical" evidence="2">
    <location>
        <begin position="330"/>
        <end position="351"/>
    </location>
</feature>
<dbReference type="PANTHER" id="PTHR24637">
    <property type="entry name" value="COLLAGEN"/>
    <property type="match status" value="1"/>
</dbReference>
<feature type="compositionally biased region" description="Pro residues" evidence="1">
    <location>
        <begin position="292"/>
        <end position="304"/>
    </location>
</feature>
<evidence type="ECO:0000256" key="1">
    <source>
        <dbReference type="SAM" id="MobiDB-lite"/>
    </source>
</evidence>
<feature type="compositionally biased region" description="Pro residues" evidence="1">
    <location>
        <begin position="224"/>
        <end position="255"/>
    </location>
</feature>
<comment type="caution">
    <text evidence="3">The sequence shown here is derived from an EMBL/GenBank/DDBJ whole genome shotgun (WGS) entry which is preliminary data.</text>
</comment>
<accession>A0AAD9KF37</accession>
<keyword evidence="2" id="KW-0812">Transmembrane</keyword>
<dbReference type="Proteomes" id="UP001208570">
    <property type="component" value="Unassembled WGS sequence"/>
</dbReference>
<dbReference type="AlphaFoldDB" id="A0AAD9KF37"/>
<evidence type="ECO:0000256" key="2">
    <source>
        <dbReference type="SAM" id="Phobius"/>
    </source>
</evidence>
<evidence type="ECO:0000313" key="3">
    <source>
        <dbReference type="EMBL" id="KAK2170024.1"/>
    </source>
</evidence>
<keyword evidence="4" id="KW-1185">Reference proteome</keyword>
<gene>
    <name evidence="3" type="ORF">LSH36_5g18058</name>
</gene>
<keyword evidence="2" id="KW-1133">Transmembrane helix</keyword>
<reference evidence="3" key="1">
    <citation type="journal article" date="2023" name="Mol. Biol. Evol.">
        <title>Third-Generation Sequencing Reveals the Adaptive Role of the Epigenome in Three Deep-Sea Polychaetes.</title>
        <authorList>
            <person name="Perez M."/>
            <person name="Aroh O."/>
            <person name="Sun Y."/>
            <person name="Lan Y."/>
            <person name="Juniper S.K."/>
            <person name="Young C.R."/>
            <person name="Angers B."/>
            <person name="Qian P.Y."/>
        </authorList>
    </citation>
    <scope>NUCLEOTIDE SEQUENCE</scope>
    <source>
        <strain evidence="3">P08H-3</strain>
    </source>
</reference>
<organism evidence="3 4">
    <name type="scientific">Paralvinella palmiformis</name>
    <dbReference type="NCBI Taxonomy" id="53620"/>
    <lineage>
        <taxon>Eukaryota</taxon>
        <taxon>Metazoa</taxon>
        <taxon>Spiralia</taxon>
        <taxon>Lophotrochozoa</taxon>
        <taxon>Annelida</taxon>
        <taxon>Polychaeta</taxon>
        <taxon>Sedentaria</taxon>
        <taxon>Canalipalpata</taxon>
        <taxon>Terebellida</taxon>
        <taxon>Terebelliformia</taxon>
        <taxon>Alvinellidae</taxon>
        <taxon>Paralvinella</taxon>
    </lineage>
</organism>
<feature type="compositionally biased region" description="Low complexity" evidence="1">
    <location>
        <begin position="256"/>
        <end position="291"/>
    </location>
</feature>
<dbReference type="Pfam" id="PF01391">
    <property type="entry name" value="Collagen"/>
    <property type="match status" value="1"/>
</dbReference>
<evidence type="ECO:0000313" key="4">
    <source>
        <dbReference type="Proteomes" id="UP001208570"/>
    </source>
</evidence>
<proteinExistence type="predicted"/>
<protein>
    <submittedName>
        <fullName evidence="3">Uncharacterized protein</fullName>
    </submittedName>
</protein>
<sequence>MDVTVIRHVIFFIIVSFIHTYSAQNIAIYGPDIISNPSQYRDPLKEALKIFLINNVREGSNVGFTKQAVIYAFLVYVKNTNPVHFQVWRPSADKKTYTLIYSYRFVPTPDEVLKGRAGRLIKDLRADPEVCQNCVRCPRVNPGDRLGFMNEQKQGPLAYEFSTKANDLLFRSLETPLSINGSTVSLKFDNMPMPYVFSYSALLDEDFSYYQATGVDCRDGLTIPPEPTTTPPPQTTTPDYRGPPGPPGPQGPPGPRGLQGPQGPKGDSGPQGPRGPPGARGDTGPQGKNGPVGPPGPKGDPGPPGGFNDPDAQPVGSEGCDCGGLLNRNVILGLIVWLLLLTLLVLILLILMTKRSREYQYVRKEHGTRDGPWLETVPENHWKEYHVETISSPR</sequence>
<dbReference type="PANTHER" id="PTHR24637:SF423">
    <property type="entry name" value="NEMATODE CUTICLE COLLAGEN N-TERMINAL DOMAIN-CONTAINING PROTEIN"/>
    <property type="match status" value="1"/>
</dbReference>